<name>A0A067C6W9_SAPPC</name>
<protein>
    <recommendedName>
        <fullName evidence="4">RING-type domain-containing protein</fullName>
    </recommendedName>
</protein>
<evidence type="ECO:0008006" key="4">
    <source>
        <dbReference type="Google" id="ProtNLM"/>
    </source>
</evidence>
<dbReference type="VEuPathDB" id="FungiDB:SPRG_08585"/>
<dbReference type="Gene3D" id="1.20.120.1750">
    <property type="match status" value="1"/>
</dbReference>
<gene>
    <name evidence="2" type="ORF">SPRG_08585</name>
</gene>
<dbReference type="GO" id="GO:0004842">
    <property type="term" value="F:ubiquitin-protein transferase activity"/>
    <property type="evidence" value="ECO:0007669"/>
    <property type="project" value="InterPro"/>
</dbReference>
<dbReference type="RefSeq" id="XP_012203215.1">
    <property type="nucleotide sequence ID" value="XM_012347825.1"/>
</dbReference>
<dbReference type="OMA" id="DDMAQCP"/>
<dbReference type="OrthoDB" id="10009520at2759"/>
<dbReference type="SUPFAM" id="SSF57850">
    <property type="entry name" value="RING/U-box"/>
    <property type="match status" value="2"/>
</dbReference>
<dbReference type="InterPro" id="IPR031127">
    <property type="entry name" value="E3_UB_ligase_RBR"/>
</dbReference>
<dbReference type="PANTHER" id="PTHR11685">
    <property type="entry name" value="RBR FAMILY RING FINGER AND IBR DOMAIN-CONTAINING"/>
    <property type="match status" value="1"/>
</dbReference>
<proteinExistence type="predicted"/>
<evidence type="ECO:0000256" key="1">
    <source>
        <dbReference type="SAM" id="Phobius"/>
    </source>
</evidence>
<evidence type="ECO:0000313" key="3">
    <source>
        <dbReference type="Proteomes" id="UP000030745"/>
    </source>
</evidence>
<dbReference type="KEGG" id="spar:SPRG_08585"/>
<keyword evidence="1" id="KW-1133">Transmembrane helix</keyword>
<feature type="transmembrane region" description="Helical" evidence="1">
    <location>
        <begin position="309"/>
        <end position="331"/>
    </location>
</feature>
<keyword evidence="1" id="KW-0812">Transmembrane</keyword>
<dbReference type="GeneID" id="24130799"/>
<keyword evidence="1" id="KW-0472">Membrane</keyword>
<dbReference type="EMBL" id="KK583226">
    <property type="protein sequence ID" value="KDO26223.1"/>
    <property type="molecule type" value="Genomic_DNA"/>
</dbReference>
<dbReference type="GO" id="GO:0016567">
    <property type="term" value="P:protein ubiquitination"/>
    <property type="evidence" value="ECO:0007669"/>
    <property type="project" value="InterPro"/>
</dbReference>
<sequence>MEPEQEPTTCAICLDDVATIRGVCGDEATCSGALCVACLRAYVASKLASAIAGVLTKLHCPLCVRPVNMCSFRRRCSDDTTRGLLYDLNERVKTACYVRCPGCDENTCLLPETDDTLYETHLASSETPTNLVLADDVMAYVEHKLSVQELYARVRAANASVDTILRRIGDSERAGLLFTHWMMHYACSAMTSCCERDVCFLCQAEYRYDSEHDCDMKEYDTDDMAQCPACMVFLVKGDGCDAITCFCGEHFNWPAQVQWTQLHLRVQTLLAAKSLKRALTTFAKHCVYRRRFRTTVVPAIGPFVLAQRLAAISSTIGASPSWTMTLAVGIVRWRRRRYMARLPDYVMTWRHDLARRRWSSEIVSRLPASVDARRVERISERLASPAMTLFRQVMLRVILRRRLCRLVASKKVSLLDRTAKGMAISLPTHVVALPVMQRALTC</sequence>
<evidence type="ECO:0000313" key="2">
    <source>
        <dbReference type="EMBL" id="KDO26223.1"/>
    </source>
</evidence>
<organism evidence="2 3">
    <name type="scientific">Saprolegnia parasitica (strain CBS 223.65)</name>
    <dbReference type="NCBI Taxonomy" id="695850"/>
    <lineage>
        <taxon>Eukaryota</taxon>
        <taxon>Sar</taxon>
        <taxon>Stramenopiles</taxon>
        <taxon>Oomycota</taxon>
        <taxon>Saprolegniomycetes</taxon>
        <taxon>Saprolegniales</taxon>
        <taxon>Saprolegniaceae</taxon>
        <taxon>Saprolegnia</taxon>
    </lineage>
</organism>
<reference evidence="2 3" key="1">
    <citation type="journal article" date="2013" name="PLoS Genet.">
        <title>Distinctive expansion of potential virulence genes in the genome of the oomycete fish pathogen Saprolegnia parasitica.</title>
        <authorList>
            <person name="Jiang R.H."/>
            <person name="de Bruijn I."/>
            <person name="Haas B.J."/>
            <person name="Belmonte R."/>
            <person name="Lobach L."/>
            <person name="Christie J."/>
            <person name="van den Ackerveken G."/>
            <person name="Bottin A."/>
            <person name="Bulone V."/>
            <person name="Diaz-Moreno S.M."/>
            <person name="Dumas B."/>
            <person name="Fan L."/>
            <person name="Gaulin E."/>
            <person name="Govers F."/>
            <person name="Grenville-Briggs L.J."/>
            <person name="Horner N.R."/>
            <person name="Levin J.Z."/>
            <person name="Mammella M."/>
            <person name="Meijer H.J."/>
            <person name="Morris P."/>
            <person name="Nusbaum C."/>
            <person name="Oome S."/>
            <person name="Phillips A.J."/>
            <person name="van Rooyen D."/>
            <person name="Rzeszutek E."/>
            <person name="Saraiva M."/>
            <person name="Secombes C.J."/>
            <person name="Seidl M.F."/>
            <person name="Snel B."/>
            <person name="Stassen J.H."/>
            <person name="Sykes S."/>
            <person name="Tripathy S."/>
            <person name="van den Berg H."/>
            <person name="Vega-Arreguin J.C."/>
            <person name="Wawra S."/>
            <person name="Young S.K."/>
            <person name="Zeng Q."/>
            <person name="Dieguez-Uribeondo J."/>
            <person name="Russ C."/>
            <person name="Tyler B.M."/>
            <person name="van West P."/>
        </authorList>
    </citation>
    <scope>NUCLEOTIDE SEQUENCE [LARGE SCALE GENOMIC DNA]</scope>
    <source>
        <strain evidence="2 3">CBS 223.65</strain>
    </source>
</reference>
<dbReference type="Proteomes" id="UP000030745">
    <property type="component" value="Unassembled WGS sequence"/>
</dbReference>
<keyword evidence="3" id="KW-1185">Reference proteome</keyword>
<accession>A0A067C6W9</accession>
<dbReference type="AlphaFoldDB" id="A0A067C6W9"/>